<dbReference type="GO" id="GO:1990871">
    <property type="term" value="C:Vma12-Vma22 assembly complex"/>
    <property type="evidence" value="ECO:0007669"/>
    <property type="project" value="TreeGrafter"/>
</dbReference>
<dbReference type="InterPro" id="IPR040357">
    <property type="entry name" value="Vma22/CCDC115"/>
</dbReference>
<dbReference type="Proteomes" id="UP001485043">
    <property type="component" value="Unassembled WGS sequence"/>
</dbReference>
<dbReference type="EMBL" id="JALJOV010000142">
    <property type="protein sequence ID" value="KAK9866670.1"/>
    <property type="molecule type" value="Genomic_DNA"/>
</dbReference>
<sequence>MDAAAHEEAFVRAMELMEQYLSLQQDLQGYMKAGFFGLAQARYSLGASKIGPAQYDMNMRASKHVQVKRDEKLTRLQLEHPASMSTSHETTDDDRSIVDGPEASASIATQLNTPKSSVSPTRVTEHGVKSPAKAAADTSPAGEDVLPSKPASSASYCGSSLAQEFAEKFGLTEDALLRDAPLQQRSPLSCNRPLLRGQHPSMIDPALLAKELRMRRAANEEGLAQPRSVERLYGPLMTGHIHHLM</sequence>
<dbReference type="GO" id="GO:0070072">
    <property type="term" value="P:vacuolar proton-transporting V-type ATPase complex assembly"/>
    <property type="evidence" value="ECO:0007669"/>
    <property type="project" value="InterPro"/>
</dbReference>
<evidence type="ECO:0000256" key="2">
    <source>
        <dbReference type="SAM" id="MobiDB-lite"/>
    </source>
</evidence>
<accession>A0AAW1TCG8</accession>
<reference evidence="3 4" key="1">
    <citation type="journal article" date="2024" name="Nat. Commun.">
        <title>Phylogenomics reveals the evolutionary origins of lichenization in chlorophyte algae.</title>
        <authorList>
            <person name="Puginier C."/>
            <person name="Libourel C."/>
            <person name="Otte J."/>
            <person name="Skaloud P."/>
            <person name="Haon M."/>
            <person name="Grisel S."/>
            <person name="Petersen M."/>
            <person name="Berrin J.G."/>
            <person name="Delaux P.M."/>
            <person name="Dal Grande F."/>
            <person name="Keller J."/>
        </authorList>
    </citation>
    <scope>NUCLEOTIDE SEQUENCE [LARGE SCALE GENOMIC DNA]</scope>
    <source>
        <strain evidence="3 4">SAG 2523</strain>
    </source>
</reference>
<organism evidence="3 4">
    <name type="scientific">Apatococcus fuscideae</name>
    <dbReference type="NCBI Taxonomy" id="2026836"/>
    <lineage>
        <taxon>Eukaryota</taxon>
        <taxon>Viridiplantae</taxon>
        <taxon>Chlorophyta</taxon>
        <taxon>core chlorophytes</taxon>
        <taxon>Trebouxiophyceae</taxon>
        <taxon>Chlorellales</taxon>
        <taxon>Chlorellaceae</taxon>
        <taxon>Apatococcus</taxon>
    </lineage>
</organism>
<evidence type="ECO:0000313" key="4">
    <source>
        <dbReference type="Proteomes" id="UP001485043"/>
    </source>
</evidence>
<name>A0AAW1TCG8_9CHLO</name>
<dbReference type="PANTHER" id="PTHR31996:SF2">
    <property type="entry name" value="COILED-COIL DOMAIN-CONTAINING PROTEIN 115"/>
    <property type="match status" value="1"/>
</dbReference>
<feature type="region of interest" description="Disordered" evidence="2">
    <location>
        <begin position="78"/>
        <end position="153"/>
    </location>
</feature>
<evidence type="ECO:0000313" key="3">
    <source>
        <dbReference type="EMBL" id="KAK9866670.1"/>
    </source>
</evidence>
<keyword evidence="4" id="KW-1185">Reference proteome</keyword>
<feature type="compositionally biased region" description="Polar residues" evidence="2">
    <location>
        <begin position="106"/>
        <end position="122"/>
    </location>
</feature>
<dbReference type="Pfam" id="PF21730">
    <property type="entry name" value="Vma22_CCDC115"/>
    <property type="match status" value="1"/>
</dbReference>
<dbReference type="PANTHER" id="PTHR31996">
    <property type="entry name" value="COILED-COIL DOMAIN-CONTAINING PROTEIN 115"/>
    <property type="match status" value="1"/>
</dbReference>
<proteinExistence type="predicted"/>
<protein>
    <recommendedName>
        <fullName evidence="1">Vacuolar ATPase assembly protein VMA22</fullName>
    </recommendedName>
</protein>
<dbReference type="GO" id="GO:0051082">
    <property type="term" value="F:unfolded protein binding"/>
    <property type="evidence" value="ECO:0007669"/>
    <property type="project" value="TreeGrafter"/>
</dbReference>
<comment type="caution">
    <text evidence="3">The sequence shown here is derived from an EMBL/GenBank/DDBJ whole genome shotgun (WGS) entry which is preliminary data.</text>
</comment>
<gene>
    <name evidence="3" type="ORF">WJX84_008839</name>
</gene>
<dbReference type="AlphaFoldDB" id="A0AAW1TCG8"/>
<evidence type="ECO:0000256" key="1">
    <source>
        <dbReference type="ARBA" id="ARBA00093634"/>
    </source>
</evidence>